<evidence type="ECO:0000259" key="14">
    <source>
        <dbReference type="PROSITE" id="PS50053"/>
    </source>
</evidence>
<dbReference type="InterPro" id="IPR031148">
    <property type="entry name" value="Plexin"/>
</dbReference>
<dbReference type="InterPro" id="IPR016201">
    <property type="entry name" value="PSI"/>
</dbReference>
<keyword evidence="6" id="KW-0677">Repeat</keyword>
<comment type="caution">
    <text evidence="11">Lacks conserved residue(s) required for the propagation of feature annotation.</text>
</comment>
<dbReference type="Pfam" id="PF08337">
    <property type="entry name" value="Plexin_cytopl"/>
    <property type="match status" value="1"/>
</dbReference>
<dbReference type="InterPro" id="IPR002165">
    <property type="entry name" value="Plexin_repeat"/>
</dbReference>
<dbReference type="InterPro" id="IPR015943">
    <property type="entry name" value="WD40/YVTN_repeat-like_dom_sf"/>
</dbReference>
<evidence type="ECO:0000256" key="5">
    <source>
        <dbReference type="ARBA" id="ARBA00022729"/>
    </source>
</evidence>
<dbReference type="InterPro" id="IPR008936">
    <property type="entry name" value="Rho_GTPase_activation_prot"/>
</dbReference>
<accession>A0A813ZIS3</accession>
<dbReference type="OrthoDB" id="125363at2759"/>
<dbReference type="SMART" id="SM00423">
    <property type="entry name" value="PSI"/>
    <property type="match status" value="2"/>
</dbReference>
<dbReference type="Gene3D" id="1.10.506.10">
    <property type="entry name" value="GTPase Activation - p120gap, domain 1"/>
    <property type="match status" value="2"/>
</dbReference>
<dbReference type="Proteomes" id="UP000663829">
    <property type="component" value="Unassembled WGS sequence"/>
</dbReference>
<keyword evidence="9" id="KW-1015">Disulfide bond</keyword>
<evidence type="ECO:0000313" key="18">
    <source>
        <dbReference type="Proteomes" id="UP000663829"/>
    </source>
</evidence>
<comment type="subcellular location">
    <subcellularLocation>
        <location evidence="1">Cell membrane</location>
        <topology evidence="1">Single-pass type I membrane protein</topology>
    </subcellularLocation>
</comment>
<dbReference type="InterPro" id="IPR000626">
    <property type="entry name" value="Ubiquitin-like_dom"/>
</dbReference>
<feature type="coiled-coil region" evidence="12">
    <location>
        <begin position="1484"/>
        <end position="1511"/>
    </location>
</feature>
<evidence type="ECO:0000256" key="1">
    <source>
        <dbReference type="ARBA" id="ARBA00004251"/>
    </source>
</evidence>
<dbReference type="Pfam" id="PF01833">
    <property type="entry name" value="TIG"/>
    <property type="match status" value="2"/>
</dbReference>
<dbReference type="GO" id="GO:0002116">
    <property type="term" value="C:semaphorin receptor complex"/>
    <property type="evidence" value="ECO:0007669"/>
    <property type="project" value="TreeGrafter"/>
</dbReference>
<evidence type="ECO:0008006" key="19">
    <source>
        <dbReference type="Google" id="ProtNLM"/>
    </source>
</evidence>
<dbReference type="SUPFAM" id="SSF101912">
    <property type="entry name" value="Sema domain"/>
    <property type="match status" value="1"/>
</dbReference>
<dbReference type="GO" id="GO:0030334">
    <property type="term" value="P:regulation of cell migration"/>
    <property type="evidence" value="ECO:0007669"/>
    <property type="project" value="TreeGrafter"/>
</dbReference>
<evidence type="ECO:0000256" key="6">
    <source>
        <dbReference type="ARBA" id="ARBA00022737"/>
    </source>
</evidence>
<evidence type="ECO:0000256" key="8">
    <source>
        <dbReference type="ARBA" id="ARBA00023136"/>
    </source>
</evidence>
<feature type="transmembrane region" description="Helical" evidence="13">
    <location>
        <begin position="40"/>
        <end position="63"/>
    </location>
</feature>
<gene>
    <name evidence="16" type="ORF">GPM918_LOCUS8526</name>
    <name evidence="17" type="ORF">SRO942_LOCUS8523</name>
</gene>
<dbReference type="InterPro" id="IPR046800">
    <property type="entry name" value="Plexin_RBD"/>
</dbReference>
<dbReference type="Pfam" id="PF18020">
    <property type="entry name" value="TIG_2"/>
    <property type="match status" value="1"/>
</dbReference>
<dbReference type="PANTHER" id="PTHR22625">
    <property type="entry name" value="PLEXIN"/>
    <property type="match status" value="1"/>
</dbReference>
<keyword evidence="8 13" id="KW-0472">Membrane</keyword>
<dbReference type="SMART" id="SM00630">
    <property type="entry name" value="Sema"/>
    <property type="match status" value="1"/>
</dbReference>
<evidence type="ECO:0000256" key="13">
    <source>
        <dbReference type="SAM" id="Phobius"/>
    </source>
</evidence>
<dbReference type="PROSITE" id="PS51004">
    <property type="entry name" value="SEMA"/>
    <property type="match status" value="1"/>
</dbReference>
<dbReference type="Gene3D" id="2.130.10.10">
    <property type="entry name" value="YVTN repeat-like/Quinoprotein amine dehydrogenase"/>
    <property type="match status" value="1"/>
</dbReference>
<keyword evidence="18" id="KW-1185">Reference proteome</keyword>
<dbReference type="CDD" id="cd00603">
    <property type="entry name" value="IPT_PCSR"/>
    <property type="match status" value="1"/>
</dbReference>
<dbReference type="PROSITE" id="PS50053">
    <property type="entry name" value="UBIQUITIN_2"/>
    <property type="match status" value="1"/>
</dbReference>
<keyword evidence="7 13" id="KW-1133">Transmembrane helix</keyword>
<evidence type="ECO:0000256" key="12">
    <source>
        <dbReference type="SAM" id="Coils"/>
    </source>
</evidence>
<sequence length="2135" mass="246185">MNEHSCIHWIMILCFLFILGYYPILSLFQRNCLIIERFSSALLLILFFLFCLQLSPVSTSLYVRYIDQTSNVTHLIYYSQLKWLYVASIGTIAIYDQNLTLLQTTSVKHTYTNDLDLCIINPCQCLKKNISYHSIYNSDTIGKKYRRQTLPSKTSSYFSSAMQSLLRPELFNIPPLSLIYSSLLKNRIDKNNYNLAFYLETEQQLYSTPYLIDCWSLQQGTCILRNALNLTDIYYEQKFNSDKLEQPERFLFNTNPTIPNHIYPFRLKFESCTNDTVYLFLTSTLRKSILMTNEEMVNNSTNLFYLQCLEQSQQRTLALRVLVHDQKNELKQKWASTEIMVPIETSKTVTINQTVTSYINVVEQDNNDKKMTSSGPFMNINDYCHDTFSVIRSIYTDFFEQESSDKFRLFQDVIYDKNDSALYVFTNQYQKSKQSYVSKIIRLCEGMISFRHYVEITLNCGINYTLIQKVKMITLKNGKQYILTVVSTANNAHSIEPSQRSAICIYDLDMIRNAFVQNIIDLSKGNVSLGMSWLHGESVIPQYATPYANLARCSTTRDISYLMIYEGHQPISSQPLITFDSDHLTSIEAMVINNYVVAICGTSGGKVKKISIQILKKKAYQFEELFVHYGQPVLRHLALDEDGRFLYGATKTRLFVVDLHDCDRHKTCFSCLSIQNPYCGWVTIVNRCTVRTNDSSEERRFGWLQIKDSCPNIVQIDPAAISIARSKNLKLKVENIPEDRSALYSCSFVKNADEIFYSSNATVRDDMHIECISPPNQNILVHLETVLLRLMYNDFLLAETNVTSYDCSQYLSLAAQIVWITFMSTKTDPGNICPRYKTSLSDFYISNGETLHIGSQNVTVETSSLHPLQQYFQCVLKLTNDSTALAVSALLLNETYLICDSFKISYNENIGKQKYTFNIEWKECPECDYKVLEREGNFTVNVYKCRYMSDSCGSCILLEDYYNCIWCEKDKSCLNAKLSNCDQNQVVSAAIGTCPDPRILEIVPLYGPLNGQTPIKVYGTSLGKKMDDIRAILIYENRTEYSCIIKSDFYIISQAFLCSPIEQLPIGLYILKVIVKSVISKDRPIFRIVQPSISAVYPTLGPRSGGTILSINGKYLTVGNKIQIYVGTQECILLNEKNDKKYLFSDDTVSVEKLDIVDNEIIQCRTTKLSTLSHIDEVLYHERSKVSKRQTLWTGTISVFIDNFTETYTNLTYSYIEDPSIYNLSRYTSIESGGLPIFVYGKNLHSIQLPKIFLQYNNKSEEYSDNCTVNNSEVMLCYSPALNLSIFNLLSSSISSTTIQTTTSSIVTRFNSERMQRDIQCIEFKFGFIMDDVEKVRNTSTFLETFLLCPDPEIYPFSNNGIRIQYQYEYLTIDGSNLLDGLIAEDYTITVGNCRCNVTSISEKQIVCLPPNRTTLGIRERTDSRDEQATVRVKVGHRLYTIGILSYRDIEKRSPILYYIAACICGTILTIFIVISYILFRQTNTKRAKQLNRLQNQIDTLEMRVARECKEAFAELQTDIGEMTNDLCHSGVPFHDYRIFCMKILFPNATDEEKYMMLHHVELPVNASRLNNIHQGLRLLGQLLYNKTFLLLLIQALEADKIRFRLFDRLTFASIISILLQDKLEYFTEILKILLADLIDKQLQQDRNNSKILLRSNESVAEKMLTNWFAFLLYHYIRDHAGSPLYILFQSVKQQIHKGPVDFVTSESRYSLSEDKLIRQHVDYNSLTILVSELDSKPVPVKVLSCDTITQVKEKILDTFYKELRTDAYRKLLTDEDKNSISDTYGFIQLQTLSSYKIHDGARLYLTLKQTAINSDVFKTSFAFRKKIDISTTCYSVNCCAKKTSIEEGENQTLLSKTVHNGQSTPISRKDSSNYQKSISEQLINPMKLEKHNRFYHLVKPTDINHQREGKLVSEVYLTRLLATKGSLQQYIDNFFETIFRLSDLPTAVKYLFDFLDDQAQLRNITETHIIHTWKSNSLPLRFFVNIIKNPDFIFDVQKTNVIDASLSVIAQMFMDSCSAGSHELTKDSPSTKLLFNRDVQKYKKLVEKYYDSICQLPSVSLVDLNTIVKESTQQYHRQEFNSTYLLFRLYDEFISKYKENIRTAMENDLLAKQYRLSLLLEQIITTMETFELDV</sequence>
<keyword evidence="10" id="KW-0325">Glycoprotein</keyword>
<dbReference type="GO" id="GO:0005886">
    <property type="term" value="C:plasma membrane"/>
    <property type="evidence" value="ECO:0007669"/>
    <property type="project" value="UniProtKB-SubCell"/>
</dbReference>
<dbReference type="Pfam" id="PF01403">
    <property type="entry name" value="Sema"/>
    <property type="match status" value="1"/>
</dbReference>
<evidence type="ECO:0000256" key="9">
    <source>
        <dbReference type="ARBA" id="ARBA00023157"/>
    </source>
</evidence>
<comment type="caution">
    <text evidence="16">The sequence shown here is derived from an EMBL/GenBank/DDBJ whole genome shotgun (WGS) entry which is preliminary data.</text>
</comment>
<dbReference type="Pfam" id="PF01437">
    <property type="entry name" value="PSI"/>
    <property type="match status" value="1"/>
</dbReference>
<dbReference type="EMBL" id="CAJOBC010001493">
    <property type="protein sequence ID" value="CAF3681646.1"/>
    <property type="molecule type" value="Genomic_DNA"/>
</dbReference>
<feature type="domain" description="Ubiquitin-like" evidence="14">
    <location>
        <begin position="1727"/>
        <end position="1811"/>
    </location>
</feature>
<dbReference type="InterPro" id="IPR014756">
    <property type="entry name" value="Ig_E-set"/>
</dbReference>
<evidence type="ECO:0000259" key="15">
    <source>
        <dbReference type="PROSITE" id="PS51004"/>
    </source>
</evidence>
<dbReference type="Proteomes" id="UP000681722">
    <property type="component" value="Unassembled WGS sequence"/>
</dbReference>
<dbReference type="InterPro" id="IPR002909">
    <property type="entry name" value="IPT_dom"/>
</dbReference>
<dbReference type="InterPro" id="IPR041362">
    <property type="entry name" value="TIG2_plexin"/>
</dbReference>
<dbReference type="SUPFAM" id="SSF103575">
    <property type="entry name" value="Plexin repeat"/>
    <property type="match status" value="1"/>
</dbReference>
<dbReference type="SUPFAM" id="SSF81296">
    <property type="entry name" value="E set domains"/>
    <property type="match status" value="3"/>
</dbReference>
<organism evidence="16 18">
    <name type="scientific">Didymodactylos carnosus</name>
    <dbReference type="NCBI Taxonomy" id="1234261"/>
    <lineage>
        <taxon>Eukaryota</taxon>
        <taxon>Metazoa</taxon>
        <taxon>Spiralia</taxon>
        <taxon>Gnathifera</taxon>
        <taxon>Rotifera</taxon>
        <taxon>Eurotatoria</taxon>
        <taxon>Bdelloidea</taxon>
        <taxon>Philodinida</taxon>
        <taxon>Philodinidae</taxon>
        <taxon>Didymodactylos</taxon>
    </lineage>
</organism>
<proteinExistence type="inferred from homology"/>
<dbReference type="SMART" id="SM00429">
    <property type="entry name" value="IPT"/>
    <property type="match status" value="4"/>
</dbReference>
<evidence type="ECO:0000256" key="3">
    <source>
        <dbReference type="ARBA" id="ARBA00022475"/>
    </source>
</evidence>
<comment type="similarity">
    <text evidence="2">Belongs to the plexin family.</text>
</comment>
<dbReference type="InterPro" id="IPR013548">
    <property type="entry name" value="Plexin_cytoplasmic_RasGAP_dom"/>
</dbReference>
<protein>
    <recommendedName>
        <fullName evidence="19">Plexin A</fullName>
    </recommendedName>
</protein>
<feature type="domain" description="Sema" evidence="15">
    <location>
        <begin position="419"/>
        <end position="659"/>
    </location>
</feature>
<evidence type="ECO:0000313" key="17">
    <source>
        <dbReference type="EMBL" id="CAF3681646.1"/>
    </source>
</evidence>
<evidence type="ECO:0000256" key="11">
    <source>
        <dbReference type="PROSITE-ProRule" id="PRU00352"/>
    </source>
</evidence>
<evidence type="ECO:0000313" key="16">
    <source>
        <dbReference type="EMBL" id="CAF0898906.1"/>
    </source>
</evidence>
<evidence type="ECO:0000256" key="2">
    <source>
        <dbReference type="ARBA" id="ARBA00010297"/>
    </source>
</evidence>
<dbReference type="SUPFAM" id="SSF48350">
    <property type="entry name" value="GTPase activation domain, GAP"/>
    <property type="match status" value="1"/>
</dbReference>
<dbReference type="PANTHER" id="PTHR22625:SF70">
    <property type="entry name" value="PLEXIN A, ISOFORM A"/>
    <property type="match status" value="1"/>
</dbReference>
<keyword evidence="12" id="KW-0175">Coiled coil</keyword>
<dbReference type="Pfam" id="PF20170">
    <property type="entry name" value="Plexin_RBD"/>
    <property type="match status" value="1"/>
</dbReference>
<keyword evidence="3" id="KW-1003">Cell membrane</keyword>
<dbReference type="GO" id="GO:0017154">
    <property type="term" value="F:semaphorin receptor activity"/>
    <property type="evidence" value="ECO:0007669"/>
    <property type="project" value="InterPro"/>
</dbReference>
<dbReference type="InterPro" id="IPR036352">
    <property type="entry name" value="Semap_dom_sf"/>
</dbReference>
<feature type="transmembrane region" description="Helical" evidence="13">
    <location>
        <begin position="6"/>
        <end position="28"/>
    </location>
</feature>
<reference evidence="16" key="1">
    <citation type="submission" date="2021-02" db="EMBL/GenBank/DDBJ databases">
        <authorList>
            <person name="Nowell W R."/>
        </authorList>
    </citation>
    <scope>NUCLEOTIDE SEQUENCE</scope>
</reference>
<evidence type="ECO:0000256" key="10">
    <source>
        <dbReference type="ARBA" id="ARBA00023180"/>
    </source>
</evidence>
<feature type="transmembrane region" description="Helical" evidence="13">
    <location>
        <begin position="1456"/>
        <end position="1480"/>
    </location>
</feature>
<dbReference type="Gene3D" id="2.60.40.10">
    <property type="entry name" value="Immunoglobulins"/>
    <property type="match status" value="4"/>
</dbReference>
<keyword evidence="4 13" id="KW-0812">Transmembrane</keyword>
<evidence type="ECO:0000256" key="4">
    <source>
        <dbReference type="ARBA" id="ARBA00022692"/>
    </source>
</evidence>
<keyword evidence="5" id="KW-0732">Signal</keyword>
<name>A0A813ZIS3_9BILA</name>
<dbReference type="EMBL" id="CAJNOQ010001494">
    <property type="protein sequence ID" value="CAF0898906.1"/>
    <property type="molecule type" value="Genomic_DNA"/>
</dbReference>
<evidence type="ECO:0000256" key="7">
    <source>
        <dbReference type="ARBA" id="ARBA00022989"/>
    </source>
</evidence>
<dbReference type="InterPro" id="IPR001627">
    <property type="entry name" value="Semap_dom"/>
</dbReference>
<dbReference type="InterPro" id="IPR013783">
    <property type="entry name" value="Ig-like_fold"/>
</dbReference>